<protein>
    <submittedName>
        <fullName evidence="3">Uncharacterized protein</fullName>
    </submittedName>
</protein>
<feature type="compositionally biased region" description="Polar residues" evidence="2">
    <location>
        <begin position="42"/>
        <end position="82"/>
    </location>
</feature>
<organism evidence="3 4">
    <name type="scientific">Sporothrix stenoceras</name>
    <dbReference type="NCBI Taxonomy" id="5173"/>
    <lineage>
        <taxon>Eukaryota</taxon>
        <taxon>Fungi</taxon>
        <taxon>Dikarya</taxon>
        <taxon>Ascomycota</taxon>
        <taxon>Pezizomycotina</taxon>
        <taxon>Sordariomycetes</taxon>
        <taxon>Sordariomycetidae</taxon>
        <taxon>Ophiostomatales</taxon>
        <taxon>Ophiostomataceae</taxon>
        <taxon>Sporothrix</taxon>
    </lineage>
</organism>
<evidence type="ECO:0000256" key="1">
    <source>
        <dbReference type="SAM" id="Coils"/>
    </source>
</evidence>
<sequence length="175" mass="19507">MPFFSRNVEPEEEIIPTQQEPELKHQRGGLFGSLRRDPSPTPSANPSVMTNGTRASTAGFSHSRGSVRNSDTGSIASGTGSHRSFLHRSFGHGNNDDNNLDPSILQARERVLGAENAEREADRALDIARREVREARDHVKRLELEAKEEARRAKIKQFHAREVSKRAKPLGRHGL</sequence>
<gene>
    <name evidence="3" type="ORF">Sste5346_005547</name>
</gene>
<evidence type="ECO:0000313" key="4">
    <source>
        <dbReference type="Proteomes" id="UP001583186"/>
    </source>
</evidence>
<evidence type="ECO:0000256" key="2">
    <source>
        <dbReference type="SAM" id="MobiDB-lite"/>
    </source>
</evidence>
<keyword evidence="4" id="KW-1185">Reference proteome</keyword>
<keyword evidence="1" id="KW-0175">Coiled coil</keyword>
<feature type="coiled-coil region" evidence="1">
    <location>
        <begin position="114"/>
        <end position="152"/>
    </location>
</feature>
<accession>A0ABR3Z3J3</accession>
<dbReference type="EMBL" id="JAWCUI010000030">
    <property type="protein sequence ID" value="KAL1894860.1"/>
    <property type="molecule type" value="Genomic_DNA"/>
</dbReference>
<comment type="caution">
    <text evidence="3">The sequence shown here is derived from an EMBL/GenBank/DDBJ whole genome shotgun (WGS) entry which is preliminary data.</text>
</comment>
<evidence type="ECO:0000313" key="3">
    <source>
        <dbReference type="EMBL" id="KAL1894860.1"/>
    </source>
</evidence>
<dbReference type="Proteomes" id="UP001583186">
    <property type="component" value="Unassembled WGS sequence"/>
</dbReference>
<reference evidence="3 4" key="1">
    <citation type="journal article" date="2024" name="IMA Fungus">
        <title>IMA Genome - F19 : A genome assembly and annotation guide to empower mycologists, including annotated draft genome sequences of Ceratocystis pirilliformis, Diaporthe australafricana, Fusarium ophioides, Paecilomyces lecythidis, and Sporothrix stenoceras.</title>
        <authorList>
            <person name="Aylward J."/>
            <person name="Wilson A.M."/>
            <person name="Visagie C.M."/>
            <person name="Spraker J."/>
            <person name="Barnes I."/>
            <person name="Buitendag C."/>
            <person name="Ceriani C."/>
            <person name="Del Mar Angel L."/>
            <person name="du Plessis D."/>
            <person name="Fuchs T."/>
            <person name="Gasser K."/>
            <person name="Kramer D."/>
            <person name="Li W."/>
            <person name="Munsamy K."/>
            <person name="Piso A."/>
            <person name="Price J.L."/>
            <person name="Sonnekus B."/>
            <person name="Thomas C."/>
            <person name="van der Nest A."/>
            <person name="van Dijk A."/>
            <person name="van Heerden A."/>
            <person name="van Vuuren N."/>
            <person name="Yilmaz N."/>
            <person name="Duong T.A."/>
            <person name="van der Merwe N.A."/>
            <person name="Wingfield M.J."/>
            <person name="Wingfield B.D."/>
        </authorList>
    </citation>
    <scope>NUCLEOTIDE SEQUENCE [LARGE SCALE GENOMIC DNA]</scope>
    <source>
        <strain evidence="3 4">CMW 5346</strain>
    </source>
</reference>
<name>A0ABR3Z3J3_9PEZI</name>
<feature type="region of interest" description="Disordered" evidence="2">
    <location>
        <begin position="1"/>
        <end position="102"/>
    </location>
</feature>
<proteinExistence type="predicted"/>